<evidence type="ECO:0000259" key="2">
    <source>
        <dbReference type="SMART" id="SM01208"/>
    </source>
</evidence>
<gene>
    <name evidence="3" type="ORF">SDC9_147528</name>
</gene>
<dbReference type="InterPro" id="IPR007391">
    <property type="entry name" value="Vancomycin_resist_VanW"/>
</dbReference>
<dbReference type="AlphaFoldDB" id="A0A645EHV7"/>
<name>A0A645EHV7_9ZZZZ</name>
<dbReference type="InterPro" id="IPR011098">
    <property type="entry name" value="G5_dom"/>
</dbReference>
<evidence type="ECO:0000313" key="3">
    <source>
        <dbReference type="EMBL" id="MPN00334.1"/>
    </source>
</evidence>
<accession>A0A645EHV7</accession>
<evidence type="ECO:0000256" key="1">
    <source>
        <dbReference type="ARBA" id="ARBA00022729"/>
    </source>
</evidence>
<protein>
    <recommendedName>
        <fullName evidence="2">G5 domain-containing protein</fullName>
    </recommendedName>
</protein>
<dbReference type="EMBL" id="VSSQ01046363">
    <property type="protein sequence ID" value="MPN00334.1"/>
    <property type="molecule type" value="Genomic_DNA"/>
</dbReference>
<sequence length="283" mass="30977">MAALKAAQFPATIELEIESAPAKITEDELRQNITLVSSFSTKYTQANSSNRTQNLALGMQKLNGAIVDAGAKFSFNDYIGPRTPELGWLKAPTIVGGVKFEDDYGGGICQVSTTLYNAVARANMQIDQRKRHSIPSTYVDHGLDAAVAYGTTDFAFTNTSDYPIYIFAHINKDSKTITVEVYGRALENGQKLDLISKEVETYDPAETIVQLDTTLGPDETVETVTARKGYKVEVYKNTYDKDGNLLNSEKIYTDTYKAVQGITSVGINVYNSMFPSTSGPLAQ</sequence>
<dbReference type="PANTHER" id="PTHR35788:SF1">
    <property type="entry name" value="EXPORTED PROTEIN"/>
    <property type="match status" value="1"/>
</dbReference>
<reference evidence="3" key="1">
    <citation type="submission" date="2019-08" db="EMBL/GenBank/DDBJ databases">
        <authorList>
            <person name="Kucharzyk K."/>
            <person name="Murdoch R.W."/>
            <person name="Higgins S."/>
            <person name="Loffler F."/>
        </authorList>
    </citation>
    <scope>NUCLEOTIDE SEQUENCE</scope>
</reference>
<dbReference type="SMART" id="SM01208">
    <property type="entry name" value="G5"/>
    <property type="match status" value="1"/>
</dbReference>
<proteinExistence type="predicted"/>
<comment type="caution">
    <text evidence="3">The sequence shown here is derived from an EMBL/GenBank/DDBJ whole genome shotgun (WGS) entry which is preliminary data.</text>
</comment>
<feature type="domain" description="G5" evidence="2">
    <location>
        <begin position="193"/>
        <end position="269"/>
    </location>
</feature>
<organism evidence="3">
    <name type="scientific">bioreactor metagenome</name>
    <dbReference type="NCBI Taxonomy" id="1076179"/>
    <lineage>
        <taxon>unclassified sequences</taxon>
        <taxon>metagenomes</taxon>
        <taxon>ecological metagenomes</taxon>
    </lineage>
</organism>
<dbReference type="InterPro" id="IPR052913">
    <property type="entry name" value="Glycopeptide_resist_protein"/>
</dbReference>
<dbReference type="PANTHER" id="PTHR35788">
    <property type="entry name" value="EXPORTED PROTEIN-RELATED"/>
    <property type="match status" value="1"/>
</dbReference>
<dbReference type="Pfam" id="PF04294">
    <property type="entry name" value="VanW"/>
    <property type="match status" value="1"/>
</dbReference>
<keyword evidence="1" id="KW-0732">Signal</keyword>